<dbReference type="EMBL" id="RSCE01000001">
    <property type="protein sequence ID" value="RSH87546.1"/>
    <property type="molecule type" value="Genomic_DNA"/>
</dbReference>
<dbReference type="RefSeq" id="XP_028479754.1">
    <property type="nucleotide sequence ID" value="XM_028615897.1"/>
</dbReference>
<evidence type="ECO:0000256" key="1">
    <source>
        <dbReference type="SAM" id="MobiDB-lite"/>
    </source>
</evidence>
<gene>
    <name evidence="2" type="ORF">EHS24_000055</name>
</gene>
<dbReference type="GeneID" id="39584598"/>
<dbReference type="Proteomes" id="UP000279236">
    <property type="component" value="Unassembled WGS sequence"/>
</dbReference>
<dbReference type="AlphaFoldDB" id="A0A427Y8V3"/>
<feature type="region of interest" description="Disordered" evidence="1">
    <location>
        <begin position="180"/>
        <end position="244"/>
    </location>
</feature>
<evidence type="ECO:0000313" key="3">
    <source>
        <dbReference type="Proteomes" id="UP000279236"/>
    </source>
</evidence>
<feature type="compositionally biased region" description="Basic and acidic residues" evidence="1">
    <location>
        <begin position="235"/>
        <end position="244"/>
    </location>
</feature>
<feature type="compositionally biased region" description="Low complexity" evidence="1">
    <location>
        <begin position="131"/>
        <end position="157"/>
    </location>
</feature>
<sequence length="244" mass="25769">MINIKKKLGSLVPGGTRDALQNVLTVEWSGHKTVLVEVPAGDERSNEVELSGFTSIRDDAGGYDRLADDANDNVYDPYARHMSGNSDRNGAGADRFVRPRIERGTSTPSGYGSGSASGYATPRDGDDESRGSASRSRSASTTATPASSSSSGAQRRSNNPFANPFSHEDDFAAADVGGYPVLSASRPSYSHAKSDSGSRRAPPALPSRPDFAWDHDPVQSPTGSSSTDSSSRGPARLEDNNPFR</sequence>
<feature type="compositionally biased region" description="Low complexity" evidence="1">
    <location>
        <begin position="104"/>
        <end position="122"/>
    </location>
</feature>
<evidence type="ECO:0000313" key="2">
    <source>
        <dbReference type="EMBL" id="RSH87546.1"/>
    </source>
</evidence>
<feature type="compositionally biased region" description="Low complexity" evidence="1">
    <location>
        <begin position="220"/>
        <end position="234"/>
    </location>
</feature>
<accession>A0A427Y8V3</accession>
<feature type="region of interest" description="Disordered" evidence="1">
    <location>
        <begin position="77"/>
        <end position="168"/>
    </location>
</feature>
<protein>
    <submittedName>
        <fullName evidence="2">Uncharacterized protein</fullName>
    </submittedName>
</protein>
<keyword evidence="3" id="KW-1185">Reference proteome</keyword>
<proteinExistence type="predicted"/>
<comment type="caution">
    <text evidence="2">The sequence shown here is derived from an EMBL/GenBank/DDBJ whole genome shotgun (WGS) entry which is preliminary data.</text>
</comment>
<reference evidence="2 3" key="1">
    <citation type="submission" date="2018-11" db="EMBL/GenBank/DDBJ databases">
        <title>Genome sequence of Apiotrichum porosum DSM 27194.</title>
        <authorList>
            <person name="Aliyu H."/>
            <person name="Gorte O."/>
            <person name="Ochsenreither K."/>
        </authorList>
    </citation>
    <scope>NUCLEOTIDE SEQUENCE [LARGE SCALE GENOMIC DNA]</scope>
    <source>
        <strain evidence="2 3">DSM 27194</strain>
    </source>
</reference>
<organism evidence="2 3">
    <name type="scientific">Apiotrichum porosum</name>
    <dbReference type="NCBI Taxonomy" id="105984"/>
    <lineage>
        <taxon>Eukaryota</taxon>
        <taxon>Fungi</taxon>
        <taxon>Dikarya</taxon>
        <taxon>Basidiomycota</taxon>
        <taxon>Agaricomycotina</taxon>
        <taxon>Tremellomycetes</taxon>
        <taxon>Trichosporonales</taxon>
        <taxon>Trichosporonaceae</taxon>
        <taxon>Apiotrichum</taxon>
    </lineage>
</organism>
<dbReference type="OrthoDB" id="2596681at2759"/>
<name>A0A427Y8V3_9TREE</name>